<protein>
    <submittedName>
        <fullName evidence="1">Unnamed protein product</fullName>
    </submittedName>
</protein>
<dbReference type="Proteomes" id="UP001165121">
    <property type="component" value="Unassembled WGS sequence"/>
</dbReference>
<organism evidence="1 2">
    <name type="scientific">Phytophthora fragariaefolia</name>
    <dbReference type="NCBI Taxonomy" id="1490495"/>
    <lineage>
        <taxon>Eukaryota</taxon>
        <taxon>Sar</taxon>
        <taxon>Stramenopiles</taxon>
        <taxon>Oomycota</taxon>
        <taxon>Peronosporomycetes</taxon>
        <taxon>Peronosporales</taxon>
        <taxon>Peronosporaceae</taxon>
        <taxon>Phytophthora</taxon>
    </lineage>
</organism>
<dbReference type="AlphaFoldDB" id="A0A9W6XSF6"/>
<sequence length="765" mass="85344">MVLHEEDSDELLSRLFRRCYGCNGQPETRSQPVKSRRQGIEVQTLAVTNLRDLTRELAATERIVYPRKLSEEFAHPPPANNSTLQNPTWDDLEEIFRELHELYERSDKVMLSLREQEYARILTESAVRTITQACLSGDHGDLDASGVRVKLLELAVRPTAQWRCLAFTLFLNAALAAIATILSVQDESSIIRAQHLEVNLFKLLREMLGKAVVVSTATLETQVISSRRYGLDWVEQAVGCLEFFVKKANGSYSSDRLRCLDEHTLIFLVAETSNRGLLDSEVQEKAMDLVVATMYACKISPVGKSVGPEWQQPTKDHTVWNCGLPLVAVEQYVSLELLLYHFYNSPIGHLQRLACMVLVDVVCEQLRRTGSREGISTAGLDQIWHTFVEWEDPSVGMRQALLSPYISSARVVKLLAPSCSLVPEKHLNAFVNQFRLLTQIDTYFGVNPSLDKVVKLAKNHTTGSISDEVLEQVSKQLLSHRAVDRFRGERWLAELLTYGQDDDVFTSFDSKAATTTGSVRKQAEAILVRPISERDVQNAPSGEELEETFCYDEGGEIGQAAQSAFWRLASPTNPPALRESFARVLVLFVRRKLQLSVSVISLQVTSYYICQCELSYIDKRWQQRDASAANSSPSDNQLEDAYTRVAWSDALASRVLNGVVALDKTLVRQIYPEFFLHVLKVLHESCETHQSFGCRQVCCGVEKSLVGDIAACTALILTDTLADNDAALASVGGLPALTPFLQACDTRVAVYGAVTLSMVGVNRRS</sequence>
<evidence type="ECO:0000313" key="2">
    <source>
        <dbReference type="Proteomes" id="UP001165121"/>
    </source>
</evidence>
<proteinExistence type="predicted"/>
<dbReference type="OrthoDB" id="67041at2759"/>
<keyword evidence="2" id="KW-1185">Reference proteome</keyword>
<name>A0A9W6XSF6_9STRA</name>
<reference evidence="1" key="1">
    <citation type="submission" date="2023-04" db="EMBL/GenBank/DDBJ databases">
        <title>Phytophthora fragariaefolia NBRC 109709.</title>
        <authorList>
            <person name="Ichikawa N."/>
            <person name="Sato H."/>
            <person name="Tonouchi N."/>
        </authorList>
    </citation>
    <scope>NUCLEOTIDE SEQUENCE</scope>
    <source>
        <strain evidence="1">NBRC 109709</strain>
    </source>
</reference>
<gene>
    <name evidence="1" type="ORF">Pfra01_001537400</name>
</gene>
<evidence type="ECO:0000313" key="1">
    <source>
        <dbReference type="EMBL" id="GMF44320.1"/>
    </source>
</evidence>
<accession>A0A9W6XSF6</accession>
<comment type="caution">
    <text evidence="1">The sequence shown here is derived from an EMBL/GenBank/DDBJ whole genome shotgun (WGS) entry which is preliminary data.</text>
</comment>
<dbReference type="EMBL" id="BSXT01001661">
    <property type="protein sequence ID" value="GMF44320.1"/>
    <property type="molecule type" value="Genomic_DNA"/>
</dbReference>